<evidence type="ECO:0000256" key="1">
    <source>
        <dbReference type="SAM" id="MobiDB-lite"/>
    </source>
</evidence>
<dbReference type="OrthoDB" id="6513042at2759"/>
<feature type="compositionally biased region" description="Polar residues" evidence="1">
    <location>
        <begin position="14"/>
        <end position="23"/>
    </location>
</feature>
<proteinExistence type="predicted"/>
<feature type="compositionally biased region" description="Polar residues" evidence="1">
    <location>
        <begin position="152"/>
        <end position="161"/>
    </location>
</feature>
<keyword evidence="2" id="KW-1185">Reference proteome</keyword>
<accession>A0A6J3MF42</accession>
<feature type="region of interest" description="Disordered" evidence="1">
    <location>
        <begin position="1"/>
        <end position="36"/>
    </location>
</feature>
<sequence>MAGQSKGLFEQENIHQSKSTHWSRQPHHRPILSETSTNIVLPRAAVLSNHYPTGKPRSLRPSTGHTLDAIGSKPEAAAVPTKEQRWNEDGHRAAETATMVEISVTHTPQLKHANTFPCTPNPRIPLEDLIGDCDAAKHVAPVEESPEEQISWVPNSSSNVMTPHHKRKRARSSSPVCPTTCSQQRKAALQAAQTQSADKPSPEADPTADLWRLYANGKPIDNIAELTKSAFEASPRPLLETPVRSGGFRRWVSTGNDWPNSRNKRVCMNTRTNIKLWQDHTAAETGGKSKVAAMVEKIQESLSSQSLLAAQHQSVNEKSEAPSSSSPLPGVKMARTQERSGFSPVRKAVMKDRFNRRAMDIHTESADDADRNRTTRQPPAILELTLGHSVESKNIVASDIPGLAPLHFRKQGLLPAYKRPSIVRAPIATKPDAVVKAGPVLAQAMDEFAEDFDLTADDIDEIMGELPAVSGGSKQGSIEDREAVSHSIDLTETDHNSGYRPNPRIPHLKSNDDEFGGSDIDEDDFALADVCATQALRVSRD</sequence>
<feature type="region of interest" description="Disordered" evidence="1">
    <location>
        <begin position="188"/>
        <end position="207"/>
    </location>
</feature>
<feature type="compositionally biased region" description="Polar residues" evidence="1">
    <location>
        <begin position="188"/>
        <end position="198"/>
    </location>
</feature>
<organism evidence="3">
    <name type="scientific">Dissoconium aciculare CBS 342.82</name>
    <dbReference type="NCBI Taxonomy" id="1314786"/>
    <lineage>
        <taxon>Eukaryota</taxon>
        <taxon>Fungi</taxon>
        <taxon>Dikarya</taxon>
        <taxon>Ascomycota</taxon>
        <taxon>Pezizomycotina</taxon>
        <taxon>Dothideomycetes</taxon>
        <taxon>Dothideomycetidae</taxon>
        <taxon>Mycosphaerellales</taxon>
        <taxon>Dissoconiaceae</taxon>
        <taxon>Dissoconium</taxon>
    </lineage>
</organism>
<protein>
    <submittedName>
        <fullName evidence="3">Uncharacterized protein</fullName>
    </submittedName>
</protein>
<name>A0A6J3MF42_9PEZI</name>
<dbReference type="Proteomes" id="UP000504637">
    <property type="component" value="Unplaced"/>
</dbReference>
<reference evidence="3" key="1">
    <citation type="submission" date="2020-01" db="EMBL/GenBank/DDBJ databases">
        <authorList>
            <consortium name="DOE Joint Genome Institute"/>
            <person name="Haridas S."/>
            <person name="Albert R."/>
            <person name="Binder M."/>
            <person name="Bloem J."/>
            <person name="Labutti K."/>
            <person name="Salamov A."/>
            <person name="Andreopoulos B."/>
            <person name="Baker S.E."/>
            <person name="Barry K."/>
            <person name="Bills G."/>
            <person name="Bluhm B.H."/>
            <person name="Cannon C."/>
            <person name="Castanera R."/>
            <person name="Culley D.E."/>
            <person name="Daum C."/>
            <person name="Ezra D."/>
            <person name="Gonzalez J.B."/>
            <person name="Henrissat B."/>
            <person name="Kuo A."/>
            <person name="Liang C."/>
            <person name="Lipzen A."/>
            <person name="Lutzoni F."/>
            <person name="Magnuson J."/>
            <person name="Mondo S."/>
            <person name="Nolan M."/>
            <person name="Ohm R."/>
            <person name="Pangilinan J."/>
            <person name="Park H.-J."/>
            <person name="Ramirez L."/>
            <person name="Alfaro M."/>
            <person name="Sun H."/>
            <person name="Tritt A."/>
            <person name="Yoshinaga Y."/>
            <person name="Zwiers L.-H."/>
            <person name="Turgeon B.G."/>
            <person name="Goodwin S.B."/>
            <person name="Spatafora J.W."/>
            <person name="Crous P.W."/>
            <person name="Grigoriev I.V."/>
        </authorList>
    </citation>
    <scope>NUCLEOTIDE SEQUENCE</scope>
    <source>
        <strain evidence="3">CBS 342.82</strain>
    </source>
</reference>
<feature type="region of interest" description="Disordered" evidence="1">
    <location>
        <begin position="146"/>
        <end position="179"/>
    </location>
</feature>
<evidence type="ECO:0000313" key="3">
    <source>
        <dbReference type="RefSeq" id="XP_033463504.1"/>
    </source>
</evidence>
<dbReference type="RefSeq" id="XP_033463504.1">
    <property type="nucleotide sequence ID" value="XM_033604016.1"/>
</dbReference>
<feature type="region of interest" description="Disordered" evidence="1">
    <location>
        <begin position="309"/>
        <end position="343"/>
    </location>
</feature>
<evidence type="ECO:0000313" key="2">
    <source>
        <dbReference type="Proteomes" id="UP000504637"/>
    </source>
</evidence>
<reference evidence="3" key="2">
    <citation type="submission" date="2020-04" db="EMBL/GenBank/DDBJ databases">
        <authorList>
            <consortium name="NCBI Genome Project"/>
        </authorList>
    </citation>
    <scope>NUCLEOTIDE SEQUENCE</scope>
    <source>
        <strain evidence="3">CBS 342.82</strain>
    </source>
</reference>
<gene>
    <name evidence="3" type="ORF">K489DRAFT_376878</name>
</gene>
<reference evidence="3" key="3">
    <citation type="submission" date="2025-08" db="UniProtKB">
        <authorList>
            <consortium name="RefSeq"/>
        </authorList>
    </citation>
    <scope>IDENTIFICATION</scope>
    <source>
        <strain evidence="3">CBS 342.82</strain>
    </source>
</reference>
<dbReference type="AlphaFoldDB" id="A0A6J3MF42"/>
<feature type="region of interest" description="Disordered" evidence="1">
    <location>
        <begin position="468"/>
        <end position="520"/>
    </location>
</feature>
<feature type="region of interest" description="Disordered" evidence="1">
    <location>
        <begin position="49"/>
        <end position="87"/>
    </location>
</feature>
<dbReference type="GeneID" id="54361816"/>